<dbReference type="Gene3D" id="3.40.605.10">
    <property type="entry name" value="Aldehyde Dehydrogenase, Chain A, domain 1"/>
    <property type="match status" value="1"/>
</dbReference>
<reference evidence="6" key="1">
    <citation type="journal article" date="2019" name="Int. J. Syst. Evol. Microbiol.">
        <title>The Global Catalogue of Microorganisms (GCM) 10K type strain sequencing project: providing services to taxonomists for standard genome sequencing and annotation.</title>
        <authorList>
            <consortium name="The Broad Institute Genomics Platform"/>
            <consortium name="The Broad Institute Genome Sequencing Center for Infectious Disease"/>
            <person name="Wu L."/>
            <person name="Ma J."/>
        </authorList>
    </citation>
    <scope>NUCLEOTIDE SEQUENCE [LARGE SCALE GENOMIC DNA]</scope>
    <source>
        <strain evidence="6">JCM 17021</strain>
    </source>
</reference>
<protein>
    <submittedName>
        <fullName evidence="5">Succinic semialdehyde dehydrogenase</fullName>
    </submittedName>
</protein>
<dbReference type="SUPFAM" id="SSF53720">
    <property type="entry name" value="ALDH-like"/>
    <property type="match status" value="1"/>
</dbReference>
<dbReference type="InterPro" id="IPR016161">
    <property type="entry name" value="Ald_DH/histidinol_DH"/>
</dbReference>
<evidence type="ECO:0000256" key="2">
    <source>
        <dbReference type="PROSITE-ProRule" id="PRU10007"/>
    </source>
</evidence>
<dbReference type="InterPro" id="IPR029510">
    <property type="entry name" value="Ald_DH_CS_GLU"/>
</dbReference>
<organism evidence="5 6">
    <name type="scientific">Leifsonia kafniensis</name>
    <dbReference type="NCBI Taxonomy" id="475957"/>
    <lineage>
        <taxon>Bacteria</taxon>
        <taxon>Bacillati</taxon>
        <taxon>Actinomycetota</taxon>
        <taxon>Actinomycetes</taxon>
        <taxon>Micrococcales</taxon>
        <taxon>Microbacteriaceae</taxon>
        <taxon>Leifsonia</taxon>
    </lineage>
</organism>
<sequence>MPASLRENTLPEHTLPQHPLLEHTLTSELTRDVTTTSGETVPVIAPFTGTLLHDLPTSTVTDVRDAYSRARLAQIAWARAGFAHRRAVLLRAHDLLLQRRELFLDTLQAETGKTRGQAFEEVFQAASVTRFNAIAAHGVLRGGRRRAGIPLVVTTRVRYRPKGVAGVITPWNYPFSLAAMDVIPALAAGCGVVQKADNQGALSILALRRAFIDAGVPEHLWAIVTGDGASIGGAVTQDADYICFTGSTATGKVVAAQAATTLTGVSLELGGKNPLIILDDVNPTKAAVDATSACFSSLGQLCVSIERIYVERGVAARFLEEFVATTKNLAIGSAFDYTADVGSLTSQAQLDRVTAHVKNAVDQGATVQAGGRARPDLGPFFFEPTILTGVTPAMDCFAGETFGPVVSVSIVDSEQEAILAANDSNYGLNASVFSGSAQRGLRVATALEAGSVNVNEGYRGSFSSVAAPMGGVKQSGLGRRNGAEGLLRFVDAITISRATGLLQLPRLGHEFATLAGPMLLLAGVLKAVRRR</sequence>
<dbReference type="Proteomes" id="UP001501803">
    <property type="component" value="Unassembled WGS sequence"/>
</dbReference>
<dbReference type="NCBIfam" id="NF006916">
    <property type="entry name" value="PRK09407.1"/>
    <property type="match status" value="1"/>
</dbReference>
<dbReference type="PROSITE" id="PS00687">
    <property type="entry name" value="ALDEHYDE_DEHYDR_GLU"/>
    <property type="match status" value="1"/>
</dbReference>
<dbReference type="RefSeq" id="WP_345063953.1">
    <property type="nucleotide sequence ID" value="NZ_BAABCN010000002.1"/>
</dbReference>
<dbReference type="Pfam" id="PF00171">
    <property type="entry name" value="Aldedh"/>
    <property type="match status" value="1"/>
</dbReference>
<dbReference type="InterPro" id="IPR015590">
    <property type="entry name" value="Aldehyde_DH_dom"/>
</dbReference>
<accession>A0ABP7KDN5</accession>
<dbReference type="PANTHER" id="PTHR43353">
    <property type="entry name" value="SUCCINATE-SEMIALDEHYDE DEHYDROGENASE, MITOCHONDRIAL"/>
    <property type="match status" value="1"/>
</dbReference>
<evidence type="ECO:0000313" key="6">
    <source>
        <dbReference type="Proteomes" id="UP001501803"/>
    </source>
</evidence>
<dbReference type="InterPro" id="IPR050740">
    <property type="entry name" value="Aldehyde_DH_Superfamily"/>
</dbReference>
<evidence type="ECO:0000256" key="1">
    <source>
        <dbReference type="ARBA" id="ARBA00023002"/>
    </source>
</evidence>
<dbReference type="PANTHER" id="PTHR43353:SF5">
    <property type="entry name" value="SUCCINATE-SEMIALDEHYDE DEHYDROGENASE, MITOCHONDRIAL"/>
    <property type="match status" value="1"/>
</dbReference>
<name>A0ABP7KDN5_9MICO</name>
<feature type="active site" evidence="2">
    <location>
        <position position="268"/>
    </location>
</feature>
<evidence type="ECO:0000313" key="5">
    <source>
        <dbReference type="EMBL" id="GAA3872438.1"/>
    </source>
</evidence>
<dbReference type="InterPro" id="IPR016163">
    <property type="entry name" value="Ald_DH_C"/>
</dbReference>
<feature type="domain" description="Aldehyde dehydrogenase" evidence="4">
    <location>
        <begin position="36"/>
        <end position="491"/>
    </location>
</feature>
<gene>
    <name evidence="5" type="ORF">GCM10022381_14380</name>
</gene>
<dbReference type="Gene3D" id="3.40.309.10">
    <property type="entry name" value="Aldehyde Dehydrogenase, Chain A, domain 2"/>
    <property type="match status" value="1"/>
</dbReference>
<proteinExistence type="inferred from homology"/>
<dbReference type="InterPro" id="IPR016162">
    <property type="entry name" value="Ald_DH_N"/>
</dbReference>
<keyword evidence="1 3" id="KW-0560">Oxidoreductase</keyword>
<comment type="similarity">
    <text evidence="3">Belongs to the aldehyde dehydrogenase family.</text>
</comment>
<dbReference type="EMBL" id="BAABCN010000002">
    <property type="protein sequence ID" value="GAA3872438.1"/>
    <property type="molecule type" value="Genomic_DNA"/>
</dbReference>
<comment type="caution">
    <text evidence="5">The sequence shown here is derived from an EMBL/GenBank/DDBJ whole genome shotgun (WGS) entry which is preliminary data.</text>
</comment>
<evidence type="ECO:0000259" key="4">
    <source>
        <dbReference type="Pfam" id="PF00171"/>
    </source>
</evidence>
<evidence type="ECO:0000256" key="3">
    <source>
        <dbReference type="RuleBase" id="RU003345"/>
    </source>
</evidence>
<keyword evidence="6" id="KW-1185">Reference proteome</keyword>